<name>A0AAW7XDH7_9GAMM</name>
<evidence type="ECO:0000259" key="6">
    <source>
        <dbReference type="Pfam" id="PF25967"/>
    </source>
</evidence>
<evidence type="ECO:0000313" key="8">
    <source>
        <dbReference type="Proteomes" id="UP001169862"/>
    </source>
</evidence>
<evidence type="ECO:0000256" key="1">
    <source>
        <dbReference type="ARBA" id="ARBA00004196"/>
    </source>
</evidence>
<dbReference type="Proteomes" id="UP001169862">
    <property type="component" value="Unassembled WGS sequence"/>
</dbReference>
<dbReference type="PANTHER" id="PTHR30469:SF12">
    <property type="entry name" value="MULTIDRUG RESISTANCE PROTEIN MDTA"/>
    <property type="match status" value="1"/>
</dbReference>
<dbReference type="InterPro" id="IPR058625">
    <property type="entry name" value="MdtA-like_BSH"/>
</dbReference>
<comment type="similarity">
    <text evidence="2">Belongs to the membrane fusion protein (MFP) (TC 8.A.1) family.</text>
</comment>
<dbReference type="SUPFAM" id="SSF111369">
    <property type="entry name" value="HlyD-like secretion proteins"/>
    <property type="match status" value="1"/>
</dbReference>
<dbReference type="Gene3D" id="2.40.420.20">
    <property type="match status" value="1"/>
</dbReference>
<dbReference type="Gene3D" id="1.10.287.470">
    <property type="entry name" value="Helix hairpin bin"/>
    <property type="match status" value="1"/>
</dbReference>
<feature type="region of interest" description="Disordered" evidence="4">
    <location>
        <begin position="378"/>
        <end position="412"/>
    </location>
</feature>
<reference evidence="7" key="1">
    <citation type="submission" date="2023-07" db="EMBL/GenBank/DDBJ databases">
        <title>Genome content predicts the carbon catabolic preferences of heterotrophic bacteria.</title>
        <authorList>
            <person name="Gralka M."/>
        </authorList>
    </citation>
    <scope>NUCLEOTIDE SEQUENCE</scope>
    <source>
        <strain evidence="7">I2M16</strain>
    </source>
</reference>
<evidence type="ECO:0000256" key="2">
    <source>
        <dbReference type="ARBA" id="ARBA00009477"/>
    </source>
</evidence>
<dbReference type="Gene3D" id="2.40.30.170">
    <property type="match status" value="1"/>
</dbReference>
<feature type="domain" description="Multidrug resistance protein MdtA-like C-terminal permuted SH3" evidence="6">
    <location>
        <begin position="317"/>
        <end position="370"/>
    </location>
</feature>
<comment type="caution">
    <text evidence="7">The sequence shown here is derived from an EMBL/GenBank/DDBJ whole genome shotgun (WGS) entry which is preliminary data.</text>
</comment>
<sequence>MIRRIVPVLLIVVAGVASYVILNNPPQLGRGAPQRVASLSIDVDTISAKPYSVTIDSYGKLQPRTEGELLAQVSGQVVWVNPAFRAGGFFEEGDELLRIDDRDYQAELATQEATLMTAYQTLSEEKARSAQAKADWKRLGNGGKIPDLVARAPQVKAAEATVASAKAAVAQAKLNLERTHIRAPYAGRVLSKSVALGQIITTSTSLATLYAVDVIEVRLPLQARDLAYIDLPERYRFNDKVADNLPSVTLISTLVNKEEWKGEVVMTEGAIDEDSRQLYVIAQITDPYGEGNEDKTPLKIGQYVQAKIQGKTLERAIVIPNRVIYQGTYVYVFENDAVTRREVSIAWQNEQEAIIASGLVEGDTIVTTALGQVISGTPAQLRSQEQEGARPNKTGGRPEARSAVPVTGGQAQ</sequence>
<dbReference type="NCBIfam" id="TIGR01730">
    <property type="entry name" value="RND_mfp"/>
    <property type="match status" value="1"/>
</dbReference>
<evidence type="ECO:0000313" key="7">
    <source>
        <dbReference type="EMBL" id="MDO6452045.1"/>
    </source>
</evidence>
<evidence type="ECO:0000256" key="3">
    <source>
        <dbReference type="ARBA" id="ARBA00022448"/>
    </source>
</evidence>
<protein>
    <submittedName>
        <fullName evidence="7">Efflux RND transporter periplasmic adaptor subunit</fullName>
    </submittedName>
</protein>
<dbReference type="Pfam" id="PF25917">
    <property type="entry name" value="BSH_RND"/>
    <property type="match status" value="1"/>
</dbReference>
<dbReference type="GO" id="GO:1990281">
    <property type="term" value="C:efflux pump complex"/>
    <property type="evidence" value="ECO:0007669"/>
    <property type="project" value="TreeGrafter"/>
</dbReference>
<organism evidence="7 8">
    <name type="scientific">Neptunomonas phycophila</name>
    <dbReference type="NCBI Taxonomy" id="1572645"/>
    <lineage>
        <taxon>Bacteria</taxon>
        <taxon>Pseudomonadati</taxon>
        <taxon>Pseudomonadota</taxon>
        <taxon>Gammaproteobacteria</taxon>
        <taxon>Oceanospirillales</taxon>
        <taxon>Oceanospirillaceae</taxon>
        <taxon>Neptunomonas</taxon>
    </lineage>
</organism>
<proteinExistence type="inferred from homology"/>
<evidence type="ECO:0000259" key="5">
    <source>
        <dbReference type="Pfam" id="PF25917"/>
    </source>
</evidence>
<feature type="compositionally biased region" description="Basic and acidic residues" evidence="4">
    <location>
        <begin position="384"/>
        <end position="400"/>
    </location>
</feature>
<dbReference type="GO" id="GO:0015562">
    <property type="term" value="F:efflux transmembrane transporter activity"/>
    <property type="evidence" value="ECO:0007669"/>
    <property type="project" value="TreeGrafter"/>
</dbReference>
<feature type="domain" description="Multidrug resistance protein MdtA-like barrel-sandwich hybrid" evidence="5">
    <location>
        <begin position="69"/>
        <end position="207"/>
    </location>
</feature>
<dbReference type="Pfam" id="PF25967">
    <property type="entry name" value="RND-MFP_C"/>
    <property type="match status" value="1"/>
</dbReference>
<dbReference type="Gene3D" id="2.40.50.100">
    <property type="match status" value="1"/>
</dbReference>
<evidence type="ECO:0000256" key="4">
    <source>
        <dbReference type="SAM" id="MobiDB-lite"/>
    </source>
</evidence>
<dbReference type="InterPro" id="IPR006143">
    <property type="entry name" value="RND_pump_MFP"/>
</dbReference>
<keyword evidence="3" id="KW-0813">Transport</keyword>
<dbReference type="AlphaFoldDB" id="A0AAW7XDH7"/>
<dbReference type="InterPro" id="IPR058627">
    <property type="entry name" value="MdtA-like_C"/>
</dbReference>
<gene>
    <name evidence="7" type="ORF">Q4490_00580</name>
</gene>
<comment type="subcellular location">
    <subcellularLocation>
        <location evidence="1">Cell envelope</location>
    </subcellularLocation>
</comment>
<dbReference type="EMBL" id="JAUOPG010000001">
    <property type="protein sequence ID" value="MDO6452045.1"/>
    <property type="molecule type" value="Genomic_DNA"/>
</dbReference>
<dbReference type="PANTHER" id="PTHR30469">
    <property type="entry name" value="MULTIDRUG RESISTANCE PROTEIN MDTA"/>
    <property type="match status" value="1"/>
</dbReference>
<dbReference type="RefSeq" id="WP_303548032.1">
    <property type="nucleotide sequence ID" value="NZ_JAUOPG010000001.1"/>
</dbReference>
<accession>A0AAW7XDH7</accession>